<keyword evidence="1" id="KW-0067">ATP-binding</keyword>
<dbReference type="InterPro" id="IPR027417">
    <property type="entry name" value="P-loop_NTPase"/>
</dbReference>
<comment type="catalytic activity">
    <reaction evidence="1">
        <text>ATP + H2O = ADP + phosphate + H(+)</text>
        <dbReference type="Rhea" id="RHEA:13065"/>
        <dbReference type="ChEBI" id="CHEBI:15377"/>
        <dbReference type="ChEBI" id="CHEBI:15378"/>
        <dbReference type="ChEBI" id="CHEBI:30616"/>
        <dbReference type="ChEBI" id="CHEBI:43474"/>
        <dbReference type="ChEBI" id="CHEBI:456216"/>
        <dbReference type="EC" id="5.6.2.3"/>
    </reaction>
</comment>
<dbReference type="EMBL" id="BQNB010018217">
    <property type="protein sequence ID" value="GJT72009.1"/>
    <property type="molecule type" value="Genomic_DNA"/>
</dbReference>
<organism evidence="4 5">
    <name type="scientific">Tanacetum coccineum</name>
    <dbReference type="NCBI Taxonomy" id="301880"/>
    <lineage>
        <taxon>Eukaryota</taxon>
        <taxon>Viridiplantae</taxon>
        <taxon>Streptophyta</taxon>
        <taxon>Embryophyta</taxon>
        <taxon>Tracheophyta</taxon>
        <taxon>Spermatophyta</taxon>
        <taxon>Magnoliopsida</taxon>
        <taxon>eudicotyledons</taxon>
        <taxon>Gunneridae</taxon>
        <taxon>Pentapetalae</taxon>
        <taxon>asterids</taxon>
        <taxon>campanulids</taxon>
        <taxon>Asterales</taxon>
        <taxon>Asteraceae</taxon>
        <taxon>Asteroideae</taxon>
        <taxon>Anthemideae</taxon>
        <taxon>Anthemidinae</taxon>
        <taxon>Tanacetum</taxon>
    </lineage>
</organism>
<keyword evidence="1" id="KW-0234">DNA repair</keyword>
<reference evidence="4" key="2">
    <citation type="submission" date="2022-01" db="EMBL/GenBank/DDBJ databases">
        <authorList>
            <person name="Yamashiro T."/>
            <person name="Shiraishi A."/>
            <person name="Satake H."/>
            <person name="Nakayama K."/>
        </authorList>
    </citation>
    <scope>NUCLEOTIDE SEQUENCE</scope>
</reference>
<dbReference type="Pfam" id="PF05970">
    <property type="entry name" value="PIF1"/>
    <property type="match status" value="1"/>
</dbReference>
<accession>A0ABQ5G8T3</accession>
<comment type="cofactor">
    <cofactor evidence="1">
        <name>Mg(2+)</name>
        <dbReference type="ChEBI" id="CHEBI:18420"/>
    </cofactor>
</comment>
<keyword evidence="1" id="KW-0227">DNA damage</keyword>
<dbReference type="SUPFAM" id="SSF52540">
    <property type="entry name" value="P-loop containing nucleoside triphosphate hydrolases"/>
    <property type="match status" value="1"/>
</dbReference>
<name>A0ABQ5G8T3_9ASTR</name>
<feature type="domain" description="DNA helicase Pif1-like DEAD-box helicase" evidence="2">
    <location>
        <begin position="579"/>
        <end position="758"/>
    </location>
</feature>
<reference evidence="4" key="1">
    <citation type="journal article" date="2022" name="Int. J. Mol. Sci.">
        <title>Draft Genome of Tanacetum Coccineum: Genomic Comparison of Closely Related Tanacetum-Family Plants.</title>
        <authorList>
            <person name="Yamashiro T."/>
            <person name="Shiraishi A."/>
            <person name="Nakayama K."/>
            <person name="Satake H."/>
        </authorList>
    </citation>
    <scope>NUCLEOTIDE SEQUENCE</scope>
</reference>
<comment type="caution">
    <text evidence="4">The sequence shown here is derived from an EMBL/GenBank/DDBJ whole genome shotgun (WGS) entry which is preliminary data.</text>
</comment>
<dbReference type="InterPro" id="IPR025476">
    <property type="entry name" value="Helitron_helicase-like"/>
</dbReference>
<gene>
    <name evidence="4" type="ORF">Tco_1031295</name>
</gene>
<evidence type="ECO:0000313" key="4">
    <source>
        <dbReference type="EMBL" id="GJT72009.1"/>
    </source>
</evidence>
<dbReference type="Gene3D" id="3.40.50.300">
    <property type="entry name" value="P-loop containing nucleotide triphosphate hydrolases"/>
    <property type="match status" value="1"/>
</dbReference>
<keyword evidence="1" id="KW-0378">Hydrolase</keyword>
<dbReference type="EC" id="5.6.2.3" evidence="1"/>
<keyword evidence="1" id="KW-0547">Nucleotide-binding</keyword>
<proteinExistence type="inferred from homology"/>
<feature type="domain" description="Helitron helicase-like" evidence="3">
    <location>
        <begin position="174"/>
        <end position="209"/>
    </location>
</feature>
<evidence type="ECO:0000259" key="2">
    <source>
        <dbReference type="Pfam" id="PF05970"/>
    </source>
</evidence>
<evidence type="ECO:0000313" key="5">
    <source>
        <dbReference type="Proteomes" id="UP001151760"/>
    </source>
</evidence>
<protein>
    <recommendedName>
        <fullName evidence="1">ATP-dependent DNA helicase</fullName>
        <ecNumber evidence="1">5.6.2.3</ecNumber>
    </recommendedName>
</protein>
<dbReference type="Proteomes" id="UP001151760">
    <property type="component" value="Unassembled WGS sequence"/>
</dbReference>
<dbReference type="GO" id="GO:0004386">
    <property type="term" value="F:helicase activity"/>
    <property type="evidence" value="ECO:0007669"/>
    <property type="project" value="UniProtKB-KW"/>
</dbReference>
<keyword evidence="5" id="KW-1185">Reference proteome</keyword>
<dbReference type="PANTHER" id="PTHR10492">
    <property type="match status" value="1"/>
</dbReference>
<dbReference type="InterPro" id="IPR010285">
    <property type="entry name" value="DNA_helicase_pif1-like_DEAD"/>
</dbReference>
<dbReference type="Pfam" id="PF14214">
    <property type="entry name" value="Helitron_like_N"/>
    <property type="match status" value="1"/>
</dbReference>
<evidence type="ECO:0000259" key="3">
    <source>
        <dbReference type="Pfam" id="PF14214"/>
    </source>
</evidence>
<evidence type="ECO:0000256" key="1">
    <source>
        <dbReference type="RuleBase" id="RU363044"/>
    </source>
</evidence>
<keyword evidence="1 4" id="KW-0347">Helicase</keyword>
<sequence length="836" mass="97046">MGSLLPVEGVPLRYAQLYFFDTQNEIMKWMSAFMEKEKTKKVDENTVIGLIQMLDRSNALAQSFRMTKEWCWSRGSQDFSLRLISERTTSRQYNAPTVSEVAAWLTSPKLHGIAIPSVVSVWRGQGTTLLRGGWLFQQYLVDAFTTIEEQRLKWTRNNQDTLRVDMYHNLYDVNYKDAMALCRAYGNPDLFITFTSNPKWVEISDMLALIPGQKLHDRHVFGDCCAVVYVIEFKKRGLPQAHILLWLEEHFKCMTPDELNNIIAAELPSPTEDLDGYKVMSEFMLHGPCGKDAKYAPCTTEGKCLKHYPKVFLEETVIDEDGYPIYRRRNNKVTAKKGKFTYNNQHVVPYNRYLLLKYQAHINVEWCNRSNETKYLFKYLNKGPDRAAIVIHENVTTGADGASLNYHLPNQNAVTLRDFEDLPALLEKDGINITMFTDWFELNKRDPVARDYTYDEIPQHYVWHAQHKIWRPRKQKKCIGRIVYSSPTSEERYYLRMLLNVVRGAQSFEKLMTVNKQTYATFKAACFAYGLLNDDKEWSHAIAEANHGKKTGPLYRKTYYIKKDTLQLHSLLNLEQRMVYDKVIEFAYSESGIASLLLLGGRTTHNRFVIPLELVENNTYGIKQNTHLAELMQQVKLVIWDEAPMTRQYAFEALDKTLRDILGYTNPEKRNRIFGGMTVLLGGDFRQILPVIPKAKRPEVVQSCINRSELWKCCKVFTLTHSMRVNEYTDNGDIDTRKQDFNKWVLVVRDDQLSAKKKETEDEPTWIEIPKEFLIRTAIRTPRTDDADAINEFMFKKLGGASVTYHSADEICKASTDTEDQHHLYPVEFLNTLNFP</sequence>
<dbReference type="PANTHER" id="PTHR10492:SF93">
    <property type="entry name" value="ATP-DEPENDENT DNA HELICASE"/>
    <property type="match status" value="1"/>
</dbReference>
<keyword evidence="1" id="KW-0233">DNA recombination</keyword>
<comment type="similarity">
    <text evidence="1">Belongs to the helicase family.</text>
</comment>